<keyword evidence="2" id="KW-1185">Reference proteome</keyword>
<protein>
    <submittedName>
        <fullName evidence="1">Chymotrypsin-related</fullName>
    </submittedName>
</protein>
<name>A0ACB9TR02_HOLOL</name>
<comment type="caution">
    <text evidence="1">The sequence shown here is derived from an EMBL/GenBank/DDBJ whole genome shotgun (WGS) entry which is preliminary data.</text>
</comment>
<accession>A0ACB9TR02</accession>
<dbReference type="EMBL" id="CM043016">
    <property type="protein sequence ID" value="KAI4469213.1"/>
    <property type="molecule type" value="Genomic_DNA"/>
</dbReference>
<organism evidence="1 2">
    <name type="scientific">Holotrichia oblita</name>
    <name type="common">Chafer beetle</name>
    <dbReference type="NCBI Taxonomy" id="644536"/>
    <lineage>
        <taxon>Eukaryota</taxon>
        <taxon>Metazoa</taxon>
        <taxon>Ecdysozoa</taxon>
        <taxon>Arthropoda</taxon>
        <taxon>Hexapoda</taxon>
        <taxon>Insecta</taxon>
        <taxon>Pterygota</taxon>
        <taxon>Neoptera</taxon>
        <taxon>Endopterygota</taxon>
        <taxon>Coleoptera</taxon>
        <taxon>Polyphaga</taxon>
        <taxon>Scarabaeiformia</taxon>
        <taxon>Scarabaeidae</taxon>
        <taxon>Melolonthinae</taxon>
        <taxon>Holotrichia</taxon>
    </lineage>
</organism>
<evidence type="ECO:0000313" key="1">
    <source>
        <dbReference type="EMBL" id="KAI4469213.1"/>
    </source>
</evidence>
<reference evidence="1" key="1">
    <citation type="submission" date="2022-04" db="EMBL/GenBank/DDBJ databases">
        <title>Chromosome-scale genome assembly of Holotrichia oblita Faldermann.</title>
        <authorList>
            <person name="Rongchong L."/>
        </authorList>
    </citation>
    <scope>NUCLEOTIDE SEQUENCE</scope>
    <source>
        <strain evidence="1">81SQS9</strain>
    </source>
</reference>
<proteinExistence type="predicted"/>
<evidence type="ECO:0000313" key="2">
    <source>
        <dbReference type="Proteomes" id="UP001056778"/>
    </source>
</evidence>
<dbReference type="Proteomes" id="UP001056778">
    <property type="component" value="Chromosome 2"/>
</dbReference>
<sequence length="555" mass="60321">MTILILIFTLFTWTYAADRDFDVNFATISTRHISLRPPPELDQPTFERIVGGREARRNSIPYQAGVIIRTDRGNFFCGGTLISTLYVLTAAHCLDWAETVHVRLGAHTIEDNERTQVRINASRWVQHQQWNRDLLTNDIGVIELSREVITNDNIQTVNLPRRSQIFDSFNGRRARISGWGLDSDFSDSVSRVLREVDVGVIGNFLCNIYCFGGIRRTNICTSGAGTRGSCSGDSGGPLMIDNIQVGIVSFGIGLGCELRWPSAFTRVTSYLDWIETNTNVNAFDFDNIDWSTVRHRDIRLPVNADGLQSGNSGGRIVGGEEAVRNSIPYQAGVLIAADAGNFFCGGSLISPNDVLTAAHCLDGANAVQVRLGAHVIDSSTEETQVRISAASWVQYPNWDAALIRNDVAIIRLVTSAPINANIQTINLPRRSQASTTFAGVSSRISGWGRDSDASNVISPVLREVIVNIITNLQCNIQFLGLIQASNICTSGAGGRGACSGDSGGPLVTQDNNPVQVGVVSFGLGLGCEIGWPSAFARVTSFLDWIEENSDVVIQP</sequence>
<gene>
    <name evidence="1" type="ORF">MML48_2g00018394</name>
</gene>